<keyword evidence="2" id="KW-0479">Metal-binding</keyword>
<dbReference type="PROSITE" id="PS50048">
    <property type="entry name" value="ZN2_CY6_FUNGAL_2"/>
    <property type="match status" value="1"/>
</dbReference>
<dbReference type="GO" id="GO:0000978">
    <property type="term" value="F:RNA polymerase II cis-regulatory region sequence-specific DNA binding"/>
    <property type="evidence" value="ECO:0007669"/>
    <property type="project" value="TreeGrafter"/>
</dbReference>
<evidence type="ECO:0000259" key="11">
    <source>
        <dbReference type="PROSITE" id="PS50048"/>
    </source>
</evidence>
<dbReference type="GO" id="GO:0005634">
    <property type="term" value="C:nucleus"/>
    <property type="evidence" value="ECO:0007669"/>
    <property type="project" value="UniProtKB-SubCell"/>
</dbReference>
<evidence type="ECO:0000256" key="7">
    <source>
        <dbReference type="ARBA" id="ARBA00023163"/>
    </source>
</evidence>
<dbReference type="EMBL" id="KZ613942">
    <property type="protein sequence ID" value="PMD43172.1"/>
    <property type="molecule type" value="Genomic_DNA"/>
</dbReference>
<keyword evidence="6" id="KW-0010">Activator</keyword>
<dbReference type="InterPro" id="IPR036864">
    <property type="entry name" value="Zn2-C6_fun-type_DNA-bd_sf"/>
</dbReference>
<organism evidence="12 13">
    <name type="scientific">Hyaloscypha variabilis (strain UAMH 11265 / GT02V1 / F)</name>
    <name type="common">Meliniomyces variabilis</name>
    <dbReference type="NCBI Taxonomy" id="1149755"/>
    <lineage>
        <taxon>Eukaryota</taxon>
        <taxon>Fungi</taxon>
        <taxon>Dikarya</taxon>
        <taxon>Ascomycota</taxon>
        <taxon>Pezizomycotina</taxon>
        <taxon>Leotiomycetes</taxon>
        <taxon>Helotiales</taxon>
        <taxon>Hyaloscyphaceae</taxon>
        <taxon>Hyaloscypha</taxon>
        <taxon>Hyaloscypha variabilis</taxon>
    </lineage>
</organism>
<evidence type="ECO:0000256" key="1">
    <source>
        <dbReference type="ARBA" id="ARBA00004123"/>
    </source>
</evidence>
<evidence type="ECO:0000313" key="12">
    <source>
        <dbReference type="EMBL" id="PMD43172.1"/>
    </source>
</evidence>
<dbReference type="GO" id="GO:0000435">
    <property type="term" value="P:positive regulation of transcription from RNA polymerase II promoter by galactose"/>
    <property type="evidence" value="ECO:0007669"/>
    <property type="project" value="TreeGrafter"/>
</dbReference>
<dbReference type="CDD" id="cd00067">
    <property type="entry name" value="GAL4"/>
    <property type="match status" value="1"/>
</dbReference>
<dbReference type="PANTHER" id="PTHR47424">
    <property type="entry name" value="REGULATORY PROTEIN GAL4"/>
    <property type="match status" value="1"/>
</dbReference>
<evidence type="ECO:0000313" key="13">
    <source>
        <dbReference type="Proteomes" id="UP000235786"/>
    </source>
</evidence>
<dbReference type="GO" id="GO:0000981">
    <property type="term" value="F:DNA-binding transcription factor activity, RNA polymerase II-specific"/>
    <property type="evidence" value="ECO:0007669"/>
    <property type="project" value="InterPro"/>
</dbReference>
<feature type="region of interest" description="Disordered" evidence="10">
    <location>
        <begin position="97"/>
        <end position="128"/>
    </location>
</feature>
<keyword evidence="8" id="KW-0539">Nucleus</keyword>
<accession>A0A2J6RXE1</accession>
<dbReference type="FunFam" id="4.10.240.10:FF:000009">
    <property type="entry name" value="C6 transcription factor (Gal4)"/>
    <property type="match status" value="1"/>
</dbReference>
<feature type="domain" description="Zn(2)-C6 fungal-type" evidence="11">
    <location>
        <begin position="11"/>
        <end position="41"/>
    </location>
</feature>
<evidence type="ECO:0000256" key="5">
    <source>
        <dbReference type="ARBA" id="ARBA00023125"/>
    </source>
</evidence>
<feature type="compositionally biased region" description="Polar residues" evidence="10">
    <location>
        <begin position="97"/>
        <end position="111"/>
    </location>
</feature>
<keyword evidence="13" id="KW-1185">Reference proteome</keyword>
<dbReference type="InterPro" id="IPR001138">
    <property type="entry name" value="Zn2Cys6_DnaBD"/>
</dbReference>
<keyword evidence="4" id="KW-0805">Transcription regulation</keyword>
<protein>
    <recommendedName>
        <fullName evidence="11">Zn(2)-C6 fungal-type domain-containing protein</fullName>
    </recommendedName>
</protein>
<dbReference type="AlphaFoldDB" id="A0A2J6RXE1"/>
<dbReference type="GO" id="GO:0006351">
    <property type="term" value="P:DNA-templated transcription"/>
    <property type="evidence" value="ECO:0007669"/>
    <property type="project" value="InterPro"/>
</dbReference>
<keyword evidence="7" id="KW-0804">Transcription</keyword>
<evidence type="ECO:0000256" key="8">
    <source>
        <dbReference type="ARBA" id="ARBA00023242"/>
    </source>
</evidence>
<dbReference type="InterPro" id="IPR051127">
    <property type="entry name" value="Fungal_SecMet_Regulators"/>
</dbReference>
<evidence type="ECO:0000256" key="10">
    <source>
        <dbReference type="SAM" id="MobiDB-lite"/>
    </source>
</evidence>
<dbReference type="PROSITE" id="PS00463">
    <property type="entry name" value="ZN2_CY6_FUNGAL_1"/>
    <property type="match status" value="1"/>
</dbReference>
<dbReference type="SUPFAM" id="SSF57701">
    <property type="entry name" value="Zn2/Cys6 DNA-binding domain"/>
    <property type="match status" value="1"/>
</dbReference>
<sequence>MSDDANGFYSACDCCRTRKYKCTKEKPTCAPCLQLGLECNYSRKASRTPLTRNNLTAAEDRIRDLETAIKALFPGVDIETVLSSTLRSSGTLQVNSNVAVSPIDQRSPSSREASHEAETTNESLPQAADGFDWTENAVSLNELADGMAALSVNPEGAGYLGATSSVVPLRALLGREREEGLQDFNPASWHSQAMFSDQFPISLPFSNVSESTFVDAYFRFYHTTYPFLHEPLFRAQLQGKTPRPDGSSWTILYNSVLALGAWCIGDDDSVMDDFFYRKVARIPEESSIFESGNLAMVQALLLLSNYAQKRNRPNTGWNYLGLAVRMALSLGLHKEFPHWEITHLQREMRRRVWWGLFVFDSGASITFGRPVLLPERGIMDASPVLNIHEDSLTPDTHILPDEIEFPTAYTGLISQSLFHLATNSLHHRLISTPYPLPEELLSLNQVIETWETSIPSYFQLSSHIVHANEAFLFARYRLMWRSWNLQIILFRPIVLQLAARRKQPEANPVSETSEELVCREKCIQSARATITSIADFVATGMVSRLSTWYMLYFLFQAGLVPVICLLTDPTHPDSTLWLNDIRTTRDLLSRTALTNRLAARCLTVFNRLSPALDSGLSEDLGLGMWEGGFADEFLNDQFGGDMGAWDWENGEVSWTM</sequence>
<comment type="subcellular location">
    <subcellularLocation>
        <location evidence="1">Nucleus</location>
    </subcellularLocation>
</comment>
<dbReference type="Proteomes" id="UP000235786">
    <property type="component" value="Unassembled WGS sequence"/>
</dbReference>
<keyword evidence="9" id="KW-0119">Carbohydrate metabolism</keyword>
<dbReference type="SMART" id="SM00906">
    <property type="entry name" value="Fungal_trans"/>
    <property type="match status" value="1"/>
</dbReference>
<dbReference type="InterPro" id="IPR007219">
    <property type="entry name" value="XnlR_reg_dom"/>
</dbReference>
<keyword evidence="3" id="KW-0862">Zinc</keyword>
<reference evidence="12 13" key="1">
    <citation type="submission" date="2016-04" db="EMBL/GenBank/DDBJ databases">
        <title>A degradative enzymes factory behind the ericoid mycorrhizal symbiosis.</title>
        <authorList>
            <consortium name="DOE Joint Genome Institute"/>
            <person name="Martino E."/>
            <person name="Morin E."/>
            <person name="Grelet G."/>
            <person name="Kuo A."/>
            <person name="Kohler A."/>
            <person name="Daghino S."/>
            <person name="Barry K."/>
            <person name="Choi C."/>
            <person name="Cichocki N."/>
            <person name="Clum A."/>
            <person name="Copeland A."/>
            <person name="Hainaut M."/>
            <person name="Haridas S."/>
            <person name="Labutti K."/>
            <person name="Lindquist E."/>
            <person name="Lipzen A."/>
            <person name="Khouja H.-R."/>
            <person name="Murat C."/>
            <person name="Ohm R."/>
            <person name="Olson A."/>
            <person name="Spatafora J."/>
            <person name="Veneault-Fourrey C."/>
            <person name="Henrissat B."/>
            <person name="Grigoriev I."/>
            <person name="Martin F."/>
            <person name="Perotto S."/>
        </authorList>
    </citation>
    <scope>NUCLEOTIDE SEQUENCE [LARGE SCALE GENOMIC DNA]</scope>
    <source>
        <strain evidence="12 13">F</strain>
    </source>
</reference>
<evidence type="ECO:0000256" key="3">
    <source>
        <dbReference type="ARBA" id="ARBA00022833"/>
    </source>
</evidence>
<name>A0A2J6RXE1_HYAVF</name>
<proteinExistence type="predicted"/>
<dbReference type="GO" id="GO:0008270">
    <property type="term" value="F:zinc ion binding"/>
    <property type="evidence" value="ECO:0007669"/>
    <property type="project" value="InterPro"/>
</dbReference>
<dbReference type="PANTHER" id="PTHR47424:SF2">
    <property type="entry name" value="TRANSCRIPTION FACTOR DOMAIN-CONTAINING PROTEIN-RELATED"/>
    <property type="match status" value="1"/>
</dbReference>
<keyword evidence="5" id="KW-0238">DNA-binding</keyword>
<evidence type="ECO:0000256" key="2">
    <source>
        <dbReference type="ARBA" id="ARBA00022723"/>
    </source>
</evidence>
<evidence type="ECO:0000256" key="6">
    <source>
        <dbReference type="ARBA" id="ARBA00023159"/>
    </source>
</evidence>
<dbReference type="Gene3D" id="4.10.240.10">
    <property type="entry name" value="Zn(2)-C6 fungal-type DNA-binding domain"/>
    <property type="match status" value="1"/>
</dbReference>
<dbReference type="Pfam" id="PF04082">
    <property type="entry name" value="Fungal_trans"/>
    <property type="match status" value="1"/>
</dbReference>
<evidence type="ECO:0000256" key="4">
    <source>
        <dbReference type="ARBA" id="ARBA00023015"/>
    </source>
</evidence>
<dbReference type="CDD" id="cd12148">
    <property type="entry name" value="fungal_TF_MHR"/>
    <property type="match status" value="1"/>
</dbReference>
<dbReference type="OrthoDB" id="2283488at2759"/>
<evidence type="ECO:0000256" key="9">
    <source>
        <dbReference type="ARBA" id="ARBA00023277"/>
    </source>
</evidence>
<gene>
    <name evidence="12" type="ORF">L207DRAFT_526371</name>
</gene>
<dbReference type="SMART" id="SM00066">
    <property type="entry name" value="GAL4"/>
    <property type="match status" value="1"/>
</dbReference>
<dbReference type="Pfam" id="PF00172">
    <property type="entry name" value="Zn_clus"/>
    <property type="match status" value="1"/>
</dbReference>